<evidence type="ECO:0000313" key="2">
    <source>
        <dbReference type="EMBL" id="KAL0423491.1"/>
    </source>
</evidence>
<reference evidence="2" key="2">
    <citation type="journal article" date="2024" name="Plant">
        <title>Genomic evolution and insights into agronomic trait innovations of Sesamum species.</title>
        <authorList>
            <person name="Miao H."/>
            <person name="Wang L."/>
            <person name="Qu L."/>
            <person name="Liu H."/>
            <person name="Sun Y."/>
            <person name="Le M."/>
            <person name="Wang Q."/>
            <person name="Wei S."/>
            <person name="Zheng Y."/>
            <person name="Lin W."/>
            <person name="Duan Y."/>
            <person name="Cao H."/>
            <person name="Xiong S."/>
            <person name="Wang X."/>
            <person name="Wei L."/>
            <person name="Li C."/>
            <person name="Ma Q."/>
            <person name="Ju M."/>
            <person name="Zhao R."/>
            <person name="Li G."/>
            <person name="Mu C."/>
            <person name="Tian Q."/>
            <person name="Mei H."/>
            <person name="Zhang T."/>
            <person name="Gao T."/>
            <person name="Zhang H."/>
        </authorList>
    </citation>
    <scope>NUCLEOTIDE SEQUENCE</scope>
    <source>
        <strain evidence="2">G02</strain>
    </source>
</reference>
<reference evidence="2" key="1">
    <citation type="submission" date="2020-06" db="EMBL/GenBank/DDBJ databases">
        <authorList>
            <person name="Li T."/>
            <person name="Hu X."/>
            <person name="Zhang T."/>
            <person name="Song X."/>
            <person name="Zhang H."/>
            <person name="Dai N."/>
            <person name="Sheng W."/>
            <person name="Hou X."/>
            <person name="Wei L."/>
        </authorList>
    </citation>
    <scope>NUCLEOTIDE SEQUENCE</scope>
    <source>
        <strain evidence="2">G02</strain>
        <tissue evidence="2">Leaf</tissue>
    </source>
</reference>
<dbReference type="Pfam" id="PF07727">
    <property type="entry name" value="RVT_2"/>
    <property type="match status" value="1"/>
</dbReference>
<comment type="caution">
    <text evidence="2">The sequence shown here is derived from an EMBL/GenBank/DDBJ whole genome shotgun (WGS) entry which is preliminary data.</text>
</comment>
<dbReference type="InterPro" id="IPR013103">
    <property type="entry name" value="RVT_2"/>
</dbReference>
<feature type="domain" description="Reverse transcriptase Ty1/copia-type" evidence="1">
    <location>
        <begin position="32"/>
        <end position="119"/>
    </location>
</feature>
<sequence length="123" mass="13703">MSLPLPSFDTDPIFEPPISSSSFPTPIDNSPTVFKLKLHPDGSIARYKARLVAKGYNQIEGVDFFDNISLVAKSITVRIFLGIVVARSWPLFKLVINNAFLHEYLDEEVYMDPPEGYTAAQPG</sequence>
<dbReference type="EMBL" id="JACGWJ010000004">
    <property type="protein sequence ID" value="KAL0423491.1"/>
    <property type="molecule type" value="Genomic_DNA"/>
</dbReference>
<name>A0AAW2V7C1_SESRA</name>
<organism evidence="2">
    <name type="scientific">Sesamum radiatum</name>
    <name type="common">Black benniseed</name>
    <dbReference type="NCBI Taxonomy" id="300843"/>
    <lineage>
        <taxon>Eukaryota</taxon>
        <taxon>Viridiplantae</taxon>
        <taxon>Streptophyta</taxon>
        <taxon>Embryophyta</taxon>
        <taxon>Tracheophyta</taxon>
        <taxon>Spermatophyta</taxon>
        <taxon>Magnoliopsida</taxon>
        <taxon>eudicotyledons</taxon>
        <taxon>Gunneridae</taxon>
        <taxon>Pentapetalae</taxon>
        <taxon>asterids</taxon>
        <taxon>lamiids</taxon>
        <taxon>Lamiales</taxon>
        <taxon>Pedaliaceae</taxon>
        <taxon>Sesamum</taxon>
    </lineage>
</organism>
<evidence type="ECO:0000259" key="1">
    <source>
        <dbReference type="Pfam" id="PF07727"/>
    </source>
</evidence>
<dbReference type="AlphaFoldDB" id="A0AAW2V7C1"/>
<accession>A0AAW2V7C1</accession>
<gene>
    <name evidence="2" type="ORF">Sradi_0883900</name>
</gene>
<proteinExistence type="predicted"/>
<protein>
    <submittedName>
        <fullName evidence="2">Retrovirus-related Pol polyprotein from transposon RE2</fullName>
    </submittedName>
</protein>